<dbReference type="RefSeq" id="WP_103224585.1">
    <property type="nucleotide sequence ID" value="NZ_PPCN01000011.1"/>
</dbReference>
<dbReference type="EMBL" id="PPCN01000011">
    <property type="protein sequence ID" value="POF28951.1"/>
    <property type="molecule type" value="Genomic_DNA"/>
</dbReference>
<organism evidence="2 3">
    <name type="scientific">Roseibium marinum</name>
    <dbReference type="NCBI Taxonomy" id="281252"/>
    <lineage>
        <taxon>Bacteria</taxon>
        <taxon>Pseudomonadati</taxon>
        <taxon>Pseudomonadota</taxon>
        <taxon>Alphaproteobacteria</taxon>
        <taxon>Hyphomicrobiales</taxon>
        <taxon>Stappiaceae</taxon>
        <taxon>Roseibium</taxon>
    </lineage>
</organism>
<name>A0A2S3UMP3_9HYPH</name>
<evidence type="ECO:0000313" key="3">
    <source>
        <dbReference type="Proteomes" id="UP000236959"/>
    </source>
</evidence>
<protein>
    <recommendedName>
        <fullName evidence="1">DUF6898 domain-containing protein</fullName>
    </recommendedName>
</protein>
<dbReference type="Pfam" id="PF21839">
    <property type="entry name" value="DUF6898"/>
    <property type="match status" value="1"/>
</dbReference>
<dbReference type="Proteomes" id="UP000236959">
    <property type="component" value="Unassembled WGS sequence"/>
</dbReference>
<comment type="caution">
    <text evidence="2">The sequence shown here is derived from an EMBL/GenBank/DDBJ whole genome shotgun (WGS) entry which is preliminary data.</text>
</comment>
<dbReference type="InterPro" id="IPR054193">
    <property type="entry name" value="DUF6898"/>
</dbReference>
<feature type="domain" description="DUF6898" evidence="1">
    <location>
        <begin position="8"/>
        <end position="61"/>
    </location>
</feature>
<evidence type="ECO:0000313" key="2">
    <source>
        <dbReference type="EMBL" id="POF28951.1"/>
    </source>
</evidence>
<sequence>MSREPNSGEIYLEFRSIGRQVQVIAMDAATGIEVSAFGPTSASQTDLKRIAIRKLQRRIEQEREAAGTGSDPTLY</sequence>
<gene>
    <name evidence="2" type="ORF">CLV41_111203</name>
</gene>
<proteinExistence type="predicted"/>
<accession>A0A2S3UMP3</accession>
<evidence type="ECO:0000259" key="1">
    <source>
        <dbReference type="Pfam" id="PF21839"/>
    </source>
</evidence>
<keyword evidence="3" id="KW-1185">Reference proteome</keyword>
<dbReference type="OrthoDB" id="8454594at2"/>
<reference evidence="2 3" key="1">
    <citation type="submission" date="2018-01" db="EMBL/GenBank/DDBJ databases">
        <title>Genomic Encyclopedia of Archaeal and Bacterial Type Strains, Phase II (KMG-II): from individual species to whole genera.</title>
        <authorList>
            <person name="Goeker M."/>
        </authorList>
    </citation>
    <scope>NUCLEOTIDE SEQUENCE [LARGE SCALE GENOMIC DNA]</scope>
    <source>
        <strain evidence="2 3">DSM 17023</strain>
    </source>
</reference>
<dbReference type="AlphaFoldDB" id="A0A2S3UMP3"/>